<dbReference type="PANTHER" id="PTHR43664">
    <property type="entry name" value="MONOAMINE OXIDASE-RELATED"/>
    <property type="match status" value="1"/>
</dbReference>
<feature type="region of interest" description="Disordered" evidence="2">
    <location>
        <begin position="162"/>
        <end position="183"/>
    </location>
</feature>
<dbReference type="InterPro" id="IPR002539">
    <property type="entry name" value="MaoC-like_dom"/>
</dbReference>
<dbReference type="Pfam" id="PF01575">
    <property type="entry name" value="MaoC_dehydratas"/>
    <property type="match status" value="1"/>
</dbReference>
<evidence type="ECO:0000256" key="2">
    <source>
        <dbReference type="SAM" id="MobiDB-lite"/>
    </source>
</evidence>
<evidence type="ECO:0000313" key="5">
    <source>
        <dbReference type="Proteomes" id="UP000010729"/>
    </source>
</evidence>
<dbReference type="CDD" id="cd03451">
    <property type="entry name" value="FkbR2"/>
    <property type="match status" value="1"/>
</dbReference>
<dbReference type="InterPro" id="IPR029069">
    <property type="entry name" value="HotDog_dom_sf"/>
</dbReference>
<dbReference type="RefSeq" id="WP_005267395.1">
    <property type="nucleotide sequence ID" value="NZ_ANPE02000070.1"/>
</dbReference>
<sequence length="183" mass="19891">MTDSSQQSSGRIEQRGLYLDEFEVGATYYHSPGRTISEGDNILFTTTTMNTQSLHLDAHWSSAQSFGQPLVNSMMTLSTLVGLSVAQLTQGTIVANLGFETVEFPAPVYVGDTLYAETFIKGKRRSATRPGQGIVTLVHTMRNQAGAIVARCTRNTLVWHSTNAPASNRPTDGQNIDSPELIP</sequence>
<dbReference type="Gene3D" id="3.10.129.10">
    <property type="entry name" value="Hotdog Thioesterase"/>
    <property type="match status" value="1"/>
</dbReference>
<dbReference type="OrthoDB" id="9796589at2"/>
<evidence type="ECO:0000256" key="1">
    <source>
        <dbReference type="ARBA" id="ARBA00005254"/>
    </source>
</evidence>
<dbReference type="PANTHER" id="PTHR43664:SF1">
    <property type="entry name" value="BETA-METHYLMALYL-COA DEHYDRATASE"/>
    <property type="match status" value="1"/>
</dbReference>
<dbReference type="AlphaFoldDB" id="N1UYQ9"/>
<name>N1UYQ9_9MICC</name>
<dbReference type="SUPFAM" id="SSF54637">
    <property type="entry name" value="Thioesterase/thiol ester dehydrase-isomerase"/>
    <property type="match status" value="1"/>
</dbReference>
<gene>
    <name evidence="4" type="ORF">D477_003773</name>
</gene>
<accession>N1UYQ9</accession>
<feature type="domain" description="MaoC-like" evidence="3">
    <location>
        <begin position="24"/>
        <end position="140"/>
    </location>
</feature>
<dbReference type="Proteomes" id="UP000010729">
    <property type="component" value="Unassembled WGS sequence"/>
</dbReference>
<dbReference type="EMBL" id="ANPE02000070">
    <property type="protein sequence ID" value="EMY35531.1"/>
    <property type="molecule type" value="Genomic_DNA"/>
</dbReference>
<protein>
    <submittedName>
        <fullName evidence="4">Acyl dehydratase</fullName>
    </submittedName>
</protein>
<organism evidence="4 5">
    <name type="scientific">Arthrobacter crystallopoietes BAB-32</name>
    <dbReference type="NCBI Taxonomy" id="1246476"/>
    <lineage>
        <taxon>Bacteria</taxon>
        <taxon>Bacillati</taxon>
        <taxon>Actinomycetota</taxon>
        <taxon>Actinomycetes</taxon>
        <taxon>Micrococcales</taxon>
        <taxon>Micrococcaceae</taxon>
        <taxon>Crystallibacter</taxon>
    </lineage>
</organism>
<feature type="compositionally biased region" description="Polar residues" evidence="2">
    <location>
        <begin position="162"/>
        <end position="177"/>
    </location>
</feature>
<proteinExistence type="inferred from homology"/>
<keyword evidence="5" id="KW-1185">Reference proteome</keyword>
<dbReference type="InterPro" id="IPR052342">
    <property type="entry name" value="MCH/BMMD"/>
</dbReference>
<comment type="caution">
    <text evidence="4">The sequence shown here is derived from an EMBL/GenBank/DDBJ whole genome shotgun (WGS) entry which is preliminary data.</text>
</comment>
<comment type="similarity">
    <text evidence="1">Belongs to the enoyl-CoA hydratase/isomerase family.</text>
</comment>
<reference evidence="4 5" key="1">
    <citation type="journal article" date="2013" name="Genome Announc.">
        <title>Draft Genome Sequence of Arthrobacter crystallopoietes Strain BAB-32, Revealing Genes for Bioremediation.</title>
        <authorList>
            <person name="Joshi M.N."/>
            <person name="Pandit A.S."/>
            <person name="Sharma A."/>
            <person name="Pandya R.V."/>
            <person name="Desai S.M."/>
            <person name="Saxena A.K."/>
            <person name="Bagatharia S.B."/>
        </authorList>
    </citation>
    <scope>NUCLEOTIDE SEQUENCE [LARGE SCALE GENOMIC DNA]</scope>
    <source>
        <strain evidence="4 5">BAB-32</strain>
    </source>
</reference>
<evidence type="ECO:0000313" key="4">
    <source>
        <dbReference type="EMBL" id="EMY35531.1"/>
    </source>
</evidence>
<evidence type="ECO:0000259" key="3">
    <source>
        <dbReference type="Pfam" id="PF01575"/>
    </source>
</evidence>